<gene>
    <name evidence="10" type="primary">RGA2</name>
    <name evidence="10" type="ORF">MOBT1_000190</name>
</gene>
<evidence type="ECO:0000256" key="6">
    <source>
        <dbReference type="SAM" id="MobiDB-lite"/>
    </source>
</evidence>
<dbReference type="GO" id="GO:0046872">
    <property type="term" value="F:metal ion binding"/>
    <property type="evidence" value="ECO:0007669"/>
    <property type="project" value="UniProtKB-KW"/>
</dbReference>
<feature type="coiled-coil region" evidence="5">
    <location>
        <begin position="531"/>
        <end position="558"/>
    </location>
</feature>
<dbReference type="CDD" id="cd08368">
    <property type="entry name" value="LIM"/>
    <property type="match status" value="1"/>
</dbReference>
<dbReference type="PROSITE" id="PS50081">
    <property type="entry name" value="ZF_DAG_PE_2"/>
    <property type="match status" value="1"/>
</dbReference>
<evidence type="ECO:0000256" key="4">
    <source>
        <dbReference type="PROSITE-ProRule" id="PRU00125"/>
    </source>
</evidence>
<sequence>MAAAGEGTDAGAPSRTSSQRSTSGKLDAPHTPHVRSRASSNASSAPPALTDTQDCDMICQACGEPIDDTRTDEGAVRMSECFWHVACFTCITCGRRVPLDQDNVLLVGTQPMCGQCTFNCCACNEVIIDEVIMCDQDPYHTHCFRCTYCQRPIESNVFAKGPGTLACVACQDKMADTELSVSPDPEQARVRSLGSDSTTESSQSRRSAQRSSLVSAYSSHHSPKTSDAHLADLQQVPVDEPGWRRMSTTTDASSFELAYDRLSEMIQMEIVQAYYGSHSRSDTPMRSFDEPRRISSPSLHARRSKESLSNLRRQLAQRASFNAEAPATNGRDALHRPLSATESEIMRSLSMYDSEFEALLATPDHARRASTWSERAGERRSRASIEVADQIARDIASARDPDHDEPDHPLSSPTVVRSHEGGWRETDPEVSVLPDEAPAQPLAERVAPDEDTLQMKRRMALAELLAIEDARAPPGATEGESTSIRSRVELVLHSLMAHLDAVKHEYALEIQELIAQQQLLRHELRPMMQLRAGLHQENQRLAARADELNALVARLETQSRQVHAHKPLPEERDTSQHAPVTHAAARERAAPPIRETPSGDPTQPATNARLDASLPPLPEPRKFRWMKPRLLSNQDLATLGESLLQPAFEVKRATSIISPPVPPKGAHASPNPGDVVRAQNHVFQSASVLRPSARCFVCTRNVWGQLEMRCNLCHQVCHNHCIAHISSVCPAAPVQPSSAAPSPRPVHSRTSSSTSVSMVGRSLQEQVQLEGQPVPRLIDWCLAAIERNGLSDEGLYRKSGGIQQQRTIVQLFDSGQPFDLCDVRQFNDLGAITSVLKHYLRELPVPLIPGDLHEHYLEFGERLAGAPPATALPAMRRLLEQLPPAHRATLQRLCLHLKLVDQHSSNTRMSARNLALVFGPTLMRASNPARELVETSTYARTVECTSPA</sequence>
<evidence type="ECO:0000256" key="3">
    <source>
        <dbReference type="ARBA" id="ARBA00022833"/>
    </source>
</evidence>
<evidence type="ECO:0000256" key="1">
    <source>
        <dbReference type="ARBA" id="ARBA00022468"/>
    </source>
</evidence>
<feature type="compositionally biased region" description="Basic and acidic residues" evidence="6">
    <location>
        <begin position="279"/>
        <end position="293"/>
    </location>
</feature>
<feature type="region of interest" description="Disordered" evidence="6">
    <location>
        <begin position="1"/>
        <end position="49"/>
    </location>
</feature>
<dbReference type="Proteomes" id="UP001214603">
    <property type="component" value="Chromosome 1"/>
</dbReference>
<feature type="region of interest" description="Disordered" evidence="6">
    <location>
        <begin position="179"/>
        <end position="231"/>
    </location>
</feature>
<feature type="region of interest" description="Disordered" evidence="6">
    <location>
        <begin position="277"/>
        <end position="307"/>
    </location>
</feature>
<feature type="compositionally biased region" description="Basic and acidic residues" evidence="6">
    <location>
        <begin position="397"/>
        <end position="408"/>
    </location>
</feature>
<dbReference type="InterPro" id="IPR002219">
    <property type="entry name" value="PKC_DAG/PE"/>
</dbReference>
<keyword evidence="3 4" id="KW-0862">Zinc</keyword>
<dbReference type="CDD" id="cd00029">
    <property type="entry name" value="C1"/>
    <property type="match status" value="1"/>
</dbReference>
<dbReference type="Pfam" id="PF00620">
    <property type="entry name" value="RhoGAP"/>
    <property type="match status" value="1"/>
</dbReference>
<dbReference type="InterPro" id="IPR001781">
    <property type="entry name" value="Znf_LIM"/>
</dbReference>
<dbReference type="PROSITE" id="PS00479">
    <property type="entry name" value="ZF_DAG_PE_1"/>
    <property type="match status" value="1"/>
</dbReference>
<dbReference type="SMART" id="SM00324">
    <property type="entry name" value="RhoGAP"/>
    <property type="match status" value="1"/>
</dbReference>
<dbReference type="AlphaFoldDB" id="A0AAF0DX45"/>
<keyword evidence="4" id="KW-0440">LIM domain</keyword>
<dbReference type="PANTHER" id="PTHR23176:SF128">
    <property type="entry name" value="RHO GTPASE-ACTIVATING PROTEIN RGD1"/>
    <property type="match status" value="1"/>
</dbReference>
<feature type="region of interest" description="Disordered" evidence="6">
    <location>
        <begin position="558"/>
        <end position="621"/>
    </location>
</feature>
<dbReference type="InterPro" id="IPR008936">
    <property type="entry name" value="Rho_GTPase_activation_prot"/>
</dbReference>
<feature type="domain" description="Phorbol-ester/DAG-type" evidence="8">
    <location>
        <begin position="680"/>
        <end position="729"/>
    </location>
</feature>
<dbReference type="SUPFAM" id="SSF57889">
    <property type="entry name" value="Cysteine-rich domain"/>
    <property type="match status" value="1"/>
</dbReference>
<dbReference type="EMBL" id="CP119934">
    <property type="protein sequence ID" value="WFD01524.1"/>
    <property type="molecule type" value="Genomic_DNA"/>
</dbReference>
<feature type="compositionally biased region" description="Low complexity" evidence="6">
    <location>
        <begin position="191"/>
        <end position="220"/>
    </location>
</feature>
<feature type="compositionally biased region" description="Low complexity" evidence="6">
    <location>
        <begin position="37"/>
        <end position="48"/>
    </location>
</feature>
<evidence type="ECO:0000259" key="8">
    <source>
        <dbReference type="PROSITE" id="PS50081"/>
    </source>
</evidence>
<evidence type="ECO:0000256" key="5">
    <source>
        <dbReference type="SAM" id="Coils"/>
    </source>
</evidence>
<dbReference type="PANTHER" id="PTHR23176">
    <property type="entry name" value="RHO/RAC/CDC GTPASE-ACTIVATING PROTEIN"/>
    <property type="match status" value="1"/>
</dbReference>
<evidence type="ECO:0000256" key="2">
    <source>
        <dbReference type="ARBA" id="ARBA00022723"/>
    </source>
</evidence>
<dbReference type="GO" id="GO:0005096">
    <property type="term" value="F:GTPase activator activity"/>
    <property type="evidence" value="ECO:0007669"/>
    <property type="project" value="UniProtKB-KW"/>
</dbReference>
<dbReference type="GO" id="GO:0005737">
    <property type="term" value="C:cytoplasm"/>
    <property type="evidence" value="ECO:0007669"/>
    <property type="project" value="TreeGrafter"/>
</dbReference>
<dbReference type="InterPro" id="IPR046349">
    <property type="entry name" value="C1-like_sf"/>
</dbReference>
<feature type="domain" description="LIM zinc-binding" evidence="7">
    <location>
        <begin position="118"/>
        <end position="177"/>
    </location>
</feature>
<keyword evidence="11" id="KW-1185">Reference proteome</keyword>
<accession>A0AAF0DX45</accession>
<reference evidence="10" key="1">
    <citation type="submission" date="2023-03" db="EMBL/GenBank/DDBJ databases">
        <title>Mating type loci evolution in Malassezia.</title>
        <authorList>
            <person name="Coelho M.A."/>
        </authorList>
    </citation>
    <scope>NUCLEOTIDE SEQUENCE</scope>
    <source>
        <strain evidence="10">CBS 7876</strain>
    </source>
</reference>
<evidence type="ECO:0000313" key="11">
    <source>
        <dbReference type="Proteomes" id="UP001214603"/>
    </source>
</evidence>
<feature type="region of interest" description="Disordered" evidence="6">
    <location>
        <begin position="397"/>
        <end position="432"/>
    </location>
</feature>
<dbReference type="Pfam" id="PF00412">
    <property type="entry name" value="LIM"/>
    <property type="match status" value="2"/>
</dbReference>
<feature type="compositionally biased region" description="Polar residues" evidence="6">
    <location>
        <begin position="14"/>
        <end position="24"/>
    </location>
</feature>
<dbReference type="Gene3D" id="3.30.60.20">
    <property type="match status" value="1"/>
</dbReference>
<feature type="compositionally biased region" description="Low complexity" evidence="6">
    <location>
        <begin position="748"/>
        <end position="757"/>
    </location>
</feature>
<keyword evidence="1" id="KW-0343">GTPase activation</keyword>
<dbReference type="PROSITE" id="PS00478">
    <property type="entry name" value="LIM_DOMAIN_1"/>
    <property type="match status" value="1"/>
</dbReference>
<dbReference type="InterPro" id="IPR000198">
    <property type="entry name" value="RhoGAP_dom"/>
</dbReference>
<keyword evidence="2 4" id="KW-0479">Metal-binding</keyword>
<evidence type="ECO:0000259" key="7">
    <source>
        <dbReference type="PROSITE" id="PS50023"/>
    </source>
</evidence>
<evidence type="ECO:0000313" key="10">
    <source>
        <dbReference type="EMBL" id="WFD01524.1"/>
    </source>
</evidence>
<feature type="compositionally biased region" description="Basic and acidic residues" evidence="6">
    <location>
        <begin position="417"/>
        <end position="427"/>
    </location>
</feature>
<evidence type="ECO:0000259" key="9">
    <source>
        <dbReference type="PROSITE" id="PS50238"/>
    </source>
</evidence>
<name>A0AAF0DX45_9BASI</name>
<dbReference type="SMART" id="SM00132">
    <property type="entry name" value="LIM"/>
    <property type="match status" value="2"/>
</dbReference>
<dbReference type="CDD" id="cd00159">
    <property type="entry name" value="RhoGAP"/>
    <property type="match status" value="1"/>
</dbReference>
<dbReference type="Gene3D" id="1.10.555.10">
    <property type="entry name" value="Rho GTPase activation protein"/>
    <property type="match status" value="1"/>
</dbReference>
<feature type="region of interest" description="Disordered" evidence="6">
    <location>
        <begin position="734"/>
        <end position="757"/>
    </location>
</feature>
<dbReference type="InterPro" id="IPR050729">
    <property type="entry name" value="Rho-GAP"/>
</dbReference>
<dbReference type="PROSITE" id="PS50238">
    <property type="entry name" value="RHOGAP"/>
    <property type="match status" value="1"/>
</dbReference>
<organism evidence="10 11">
    <name type="scientific">Malassezia obtusa</name>
    <dbReference type="NCBI Taxonomy" id="76774"/>
    <lineage>
        <taxon>Eukaryota</taxon>
        <taxon>Fungi</taxon>
        <taxon>Dikarya</taxon>
        <taxon>Basidiomycota</taxon>
        <taxon>Ustilaginomycotina</taxon>
        <taxon>Malasseziomycetes</taxon>
        <taxon>Malasseziales</taxon>
        <taxon>Malasseziaceae</taxon>
        <taxon>Malassezia</taxon>
    </lineage>
</organism>
<dbReference type="GO" id="GO:0007165">
    <property type="term" value="P:signal transduction"/>
    <property type="evidence" value="ECO:0007669"/>
    <property type="project" value="InterPro"/>
</dbReference>
<dbReference type="SUPFAM" id="SSF48350">
    <property type="entry name" value="GTPase activation domain, GAP"/>
    <property type="match status" value="1"/>
</dbReference>
<protein>
    <submittedName>
        <fullName evidence="10">Rho-type gtpase-activating protein</fullName>
    </submittedName>
</protein>
<keyword evidence="5" id="KW-0175">Coiled coil</keyword>
<feature type="domain" description="Rho-GAP" evidence="9">
    <location>
        <begin position="761"/>
        <end position="948"/>
    </location>
</feature>
<dbReference type="Gene3D" id="2.10.110.10">
    <property type="entry name" value="Cysteine Rich Protein"/>
    <property type="match status" value="2"/>
</dbReference>
<proteinExistence type="predicted"/>
<dbReference type="PROSITE" id="PS50023">
    <property type="entry name" value="LIM_DOMAIN_2"/>
    <property type="match status" value="1"/>
</dbReference>